<sequence>MATSILLPEMGEGVIEGTLSRWLVNEGDRIEQFAPIAEVETDKVTTETTSDTAGVILKLCVNEGQTIPVGTVLAYVGQPGETVGENGGGGGATTATAATTPPAKQETPVEQAIAPRPENGGAMAAPAVYTGRISPVVGRMAAEHGIDLGRVTGTGRDGRVTKEDVLAYIESEKAAERQPPAPAPSTRVGEAPLKPPAPLAAGGQVAAGPQGDVLPLTGIRRSIAEHMVRSKQTSPHVTTVFEIDFTAVAAHRKAHKDSYARDGVRLTFTAYLVAATVQALKDHPMVNSSWADDGILLRREINIGMATAIDDGLIVPVIKNADSLNLLGLARAVNDLADRARNKQLKPDEVKGGTFSITNHGTTGSLFATPIINQPQCGILGVGAIEKRVKVIDDAIAIRPLAYVSFTFDHRILDGASADRFVAAIKQQIEGWR</sequence>
<dbReference type="PROSITE" id="PS51826">
    <property type="entry name" value="PSBD"/>
    <property type="match status" value="1"/>
</dbReference>
<evidence type="ECO:0000313" key="10">
    <source>
        <dbReference type="EMBL" id="CUS05364.2"/>
    </source>
</evidence>
<dbReference type="Gene3D" id="3.30.559.10">
    <property type="entry name" value="Chloramphenicol acetyltransferase-like domain"/>
    <property type="match status" value="1"/>
</dbReference>
<dbReference type="KEGG" id="pbf:CFX0092_A3486"/>
<dbReference type="CDD" id="cd06849">
    <property type="entry name" value="lipoyl_domain"/>
    <property type="match status" value="1"/>
</dbReference>
<dbReference type="GO" id="GO:0005737">
    <property type="term" value="C:cytoplasm"/>
    <property type="evidence" value="ECO:0007669"/>
    <property type="project" value="TreeGrafter"/>
</dbReference>
<dbReference type="SUPFAM" id="SSF47005">
    <property type="entry name" value="Peripheral subunit-binding domain of 2-oxo acid dehydrogenase complex"/>
    <property type="match status" value="1"/>
</dbReference>
<name>A0A160T5W5_9CHLR</name>
<keyword evidence="3 6" id="KW-0808">Transferase</keyword>
<dbReference type="GO" id="GO:0031405">
    <property type="term" value="F:lipoic acid binding"/>
    <property type="evidence" value="ECO:0007669"/>
    <property type="project" value="TreeGrafter"/>
</dbReference>
<dbReference type="PANTHER" id="PTHR43178:SF5">
    <property type="entry name" value="LIPOAMIDE ACYLTRANSFERASE COMPONENT OF BRANCHED-CHAIN ALPHA-KETO ACID DEHYDROGENASE COMPLEX, MITOCHONDRIAL"/>
    <property type="match status" value="1"/>
</dbReference>
<dbReference type="SUPFAM" id="SSF51230">
    <property type="entry name" value="Single hybrid motif"/>
    <property type="match status" value="1"/>
</dbReference>
<dbReference type="InterPro" id="IPR004167">
    <property type="entry name" value="PSBD"/>
</dbReference>
<evidence type="ECO:0000256" key="3">
    <source>
        <dbReference type="ARBA" id="ARBA00022679"/>
    </source>
</evidence>
<reference evidence="10" key="1">
    <citation type="submission" date="2016-01" db="EMBL/GenBank/DDBJ databases">
        <authorList>
            <person name="Mcilroy J.S."/>
            <person name="Karst M S."/>
            <person name="Albertsen M."/>
        </authorList>
    </citation>
    <scope>NUCLEOTIDE SEQUENCE</scope>
    <source>
        <strain evidence="10">Cfx-K</strain>
    </source>
</reference>
<evidence type="ECO:0000256" key="5">
    <source>
        <dbReference type="ARBA" id="ARBA00023315"/>
    </source>
</evidence>
<keyword evidence="11" id="KW-1185">Reference proteome</keyword>
<evidence type="ECO:0000313" key="11">
    <source>
        <dbReference type="Proteomes" id="UP000215027"/>
    </source>
</evidence>
<dbReference type="SUPFAM" id="SSF52777">
    <property type="entry name" value="CoA-dependent acyltransferases"/>
    <property type="match status" value="1"/>
</dbReference>
<dbReference type="Gene3D" id="4.10.320.10">
    <property type="entry name" value="E3-binding domain"/>
    <property type="match status" value="1"/>
</dbReference>
<feature type="region of interest" description="Disordered" evidence="7">
    <location>
        <begin position="172"/>
        <end position="192"/>
    </location>
</feature>
<dbReference type="GO" id="GO:0016407">
    <property type="term" value="F:acetyltransferase activity"/>
    <property type="evidence" value="ECO:0007669"/>
    <property type="project" value="TreeGrafter"/>
</dbReference>
<dbReference type="InterPro" id="IPR036625">
    <property type="entry name" value="E3-bd_dom_sf"/>
</dbReference>
<dbReference type="InterPro" id="IPR000089">
    <property type="entry name" value="Biotin_lipoyl"/>
</dbReference>
<accession>A0A160T5W5</accession>
<evidence type="ECO:0000259" key="9">
    <source>
        <dbReference type="PROSITE" id="PS51826"/>
    </source>
</evidence>
<evidence type="ECO:0000256" key="7">
    <source>
        <dbReference type="SAM" id="MobiDB-lite"/>
    </source>
</evidence>
<feature type="domain" description="Peripheral subunit-binding (PSBD)" evidence="9">
    <location>
        <begin position="132"/>
        <end position="169"/>
    </location>
</feature>
<feature type="domain" description="Lipoyl-binding" evidence="8">
    <location>
        <begin position="2"/>
        <end position="77"/>
    </location>
</feature>
<protein>
    <recommendedName>
        <fullName evidence="6">Dihydrolipoamide acetyltransferase component of pyruvate dehydrogenase complex</fullName>
        <ecNumber evidence="6">2.3.1.-</ecNumber>
    </recommendedName>
</protein>
<evidence type="ECO:0000259" key="8">
    <source>
        <dbReference type="PROSITE" id="PS50968"/>
    </source>
</evidence>
<dbReference type="FunFam" id="3.30.559.10:FF:000007">
    <property type="entry name" value="Dihydrolipoamide acetyltransferase component of pyruvate dehydrogenase complex"/>
    <property type="match status" value="1"/>
</dbReference>
<dbReference type="Proteomes" id="UP000215027">
    <property type="component" value="Chromosome I"/>
</dbReference>
<gene>
    <name evidence="10" type="ORF">CFX0092_A3486</name>
</gene>
<dbReference type="Pfam" id="PF00198">
    <property type="entry name" value="2-oxoacid_dh"/>
    <property type="match status" value="1"/>
</dbReference>
<keyword evidence="5 6" id="KW-0012">Acyltransferase</keyword>
<evidence type="ECO:0000256" key="2">
    <source>
        <dbReference type="ARBA" id="ARBA00007317"/>
    </source>
</evidence>
<proteinExistence type="inferred from homology"/>
<dbReference type="Gene3D" id="2.40.50.100">
    <property type="match status" value="1"/>
</dbReference>
<dbReference type="InterPro" id="IPR001078">
    <property type="entry name" value="2-oxoacid_DH_actylTfrase"/>
</dbReference>
<organism evidence="10 11">
    <name type="scientific">Candidatus Promineifilum breve</name>
    <dbReference type="NCBI Taxonomy" id="1806508"/>
    <lineage>
        <taxon>Bacteria</taxon>
        <taxon>Bacillati</taxon>
        <taxon>Chloroflexota</taxon>
        <taxon>Ardenticatenia</taxon>
        <taxon>Candidatus Promineifilales</taxon>
        <taxon>Candidatus Promineifilaceae</taxon>
        <taxon>Candidatus Promineifilum</taxon>
    </lineage>
</organism>
<evidence type="ECO:0000256" key="6">
    <source>
        <dbReference type="RuleBase" id="RU003423"/>
    </source>
</evidence>
<dbReference type="PROSITE" id="PS50968">
    <property type="entry name" value="BIOTINYL_LIPOYL"/>
    <property type="match status" value="1"/>
</dbReference>
<dbReference type="EMBL" id="LN890655">
    <property type="protein sequence ID" value="CUS05364.2"/>
    <property type="molecule type" value="Genomic_DNA"/>
</dbReference>
<dbReference type="InterPro" id="IPR050743">
    <property type="entry name" value="2-oxoacid_DH_E2_comp"/>
</dbReference>
<dbReference type="InterPro" id="IPR011053">
    <property type="entry name" value="Single_hybrid_motif"/>
</dbReference>
<dbReference type="EC" id="2.3.1.-" evidence="6"/>
<dbReference type="PANTHER" id="PTHR43178">
    <property type="entry name" value="DIHYDROLIPOAMIDE ACETYLTRANSFERASE COMPONENT OF PYRUVATE DEHYDROGENASE COMPLEX"/>
    <property type="match status" value="1"/>
</dbReference>
<dbReference type="Pfam" id="PF02817">
    <property type="entry name" value="E3_binding"/>
    <property type="match status" value="1"/>
</dbReference>
<evidence type="ECO:0000256" key="1">
    <source>
        <dbReference type="ARBA" id="ARBA00001938"/>
    </source>
</evidence>
<comment type="similarity">
    <text evidence="2 6">Belongs to the 2-oxoacid dehydrogenase family.</text>
</comment>
<dbReference type="InterPro" id="IPR023213">
    <property type="entry name" value="CAT-like_dom_sf"/>
</dbReference>
<dbReference type="Pfam" id="PF00364">
    <property type="entry name" value="Biotin_lipoyl"/>
    <property type="match status" value="1"/>
</dbReference>
<evidence type="ECO:0000256" key="4">
    <source>
        <dbReference type="ARBA" id="ARBA00022823"/>
    </source>
</evidence>
<dbReference type="OrthoDB" id="9805770at2"/>
<comment type="cofactor">
    <cofactor evidence="1 6">
        <name>(R)-lipoate</name>
        <dbReference type="ChEBI" id="CHEBI:83088"/>
    </cofactor>
</comment>
<feature type="region of interest" description="Disordered" evidence="7">
    <location>
        <begin position="84"/>
        <end position="106"/>
    </location>
</feature>
<dbReference type="AlphaFoldDB" id="A0A160T5W5"/>
<dbReference type="RefSeq" id="WP_095044591.1">
    <property type="nucleotide sequence ID" value="NZ_LN890655.1"/>
</dbReference>
<keyword evidence="4 6" id="KW-0450">Lipoyl</keyword>
<feature type="compositionally biased region" description="Low complexity" evidence="7">
    <location>
        <begin position="93"/>
        <end position="103"/>
    </location>
</feature>